<comment type="similarity">
    <text evidence="1 9 11">Belongs to the peptidase A8 family.</text>
</comment>
<accession>A0A840V195</accession>
<keyword evidence="13" id="KW-1185">Reference proteome</keyword>
<organism evidence="12 13">
    <name type="scientific">Desulfoprunum benzoelyticum</name>
    <dbReference type="NCBI Taxonomy" id="1506996"/>
    <lineage>
        <taxon>Bacteria</taxon>
        <taxon>Pseudomonadati</taxon>
        <taxon>Thermodesulfobacteriota</taxon>
        <taxon>Desulfobulbia</taxon>
        <taxon>Desulfobulbales</taxon>
        <taxon>Desulfobulbaceae</taxon>
        <taxon>Desulfoprunum</taxon>
    </lineage>
</organism>
<keyword evidence="7 9" id="KW-1133">Transmembrane helix</keyword>
<evidence type="ECO:0000256" key="11">
    <source>
        <dbReference type="RuleBase" id="RU004181"/>
    </source>
</evidence>
<protein>
    <recommendedName>
        <fullName evidence="9">Lipoprotein signal peptidase</fullName>
        <ecNumber evidence="9">3.4.23.36</ecNumber>
    </recommendedName>
    <alternativeName>
        <fullName evidence="9">Prolipoprotein signal peptidase</fullName>
    </alternativeName>
    <alternativeName>
        <fullName evidence="9">Signal peptidase II</fullName>
        <shortName evidence="9">SPase II</shortName>
    </alternativeName>
</protein>
<dbReference type="EMBL" id="JACHEO010000004">
    <property type="protein sequence ID" value="MBB5347469.1"/>
    <property type="molecule type" value="Genomic_DNA"/>
</dbReference>
<feature type="transmembrane region" description="Helical" evidence="9">
    <location>
        <begin position="70"/>
        <end position="90"/>
    </location>
</feature>
<evidence type="ECO:0000256" key="8">
    <source>
        <dbReference type="ARBA" id="ARBA00023136"/>
    </source>
</evidence>
<keyword evidence="2 9" id="KW-1003">Cell membrane</keyword>
<dbReference type="UniPathway" id="UPA00665"/>
<dbReference type="PANTHER" id="PTHR33695:SF1">
    <property type="entry name" value="LIPOPROTEIN SIGNAL PEPTIDASE"/>
    <property type="match status" value="1"/>
</dbReference>
<keyword evidence="6 9" id="KW-0378">Hydrolase</keyword>
<gene>
    <name evidence="9" type="primary">lspA</name>
    <name evidence="12" type="ORF">HNQ81_001185</name>
</gene>
<dbReference type="Proteomes" id="UP000539642">
    <property type="component" value="Unassembled WGS sequence"/>
</dbReference>
<dbReference type="RefSeq" id="WP_183349260.1">
    <property type="nucleotide sequence ID" value="NZ_JACHEO010000004.1"/>
</dbReference>
<dbReference type="PANTHER" id="PTHR33695">
    <property type="entry name" value="LIPOPROTEIN SIGNAL PEPTIDASE"/>
    <property type="match status" value="1"/>
</dbReference>
<proteinExistence type="inferred from homology"/>
<evidence type="ECO:0000256" key="7">
    <source>
        <dbReference type="ARBA" id="ARBA00022989"/>
    </source>
</evidence>
<comment type="caution">
    <text evidence="9">Lacks conserved residue(s) required for the propagation of feature annotation.</text>
</comment>
<evidence type="ECO:0000256" key="2">
    <source>
        <dbReference type="ARBA" id="ARBA00022475"/>
    </source>
</evidence>
<evidence type="ECO:0000256" key="1">
    <source>
        <dbReference type="ARBA" id="ARBA00006139"/>
    </source>
</evidence>
<dbReference type="GO" id="GO:0006508">
    <property type="term" value="P:proteolysis"/>
    <property type="evidence" value="ECO:0007669"/>
    <property type="project" value="UniProtKB-KW"/>
</dbReference>
<comment type="pathway">
    <text evidence="9">Protein modification; lipoprotein biosynthesis (signal peptide cleavage).</text>
</comment>
<evidence type="ECO:0000256" key="10">
    <source>
        <dbReference type="RuleBase" id="RU000594"/>
    </source>
</evidence>
<evidence type="ECO:0000256" key="4">
    <source>
        <dbReference type="ARBA" id="ARBA00022692"/>
    </source>
</evidence>
<feature type="active site" evidence="9">
    <location>
        <position position="143"/>
    </location>
</feature>
<comment type="subcellular location">
    <subcellularLocation>
        <location evidence="9">Cell membrane</location>
        <topology evidence="9">Multi-pass membrane protein</topology>
    </subcellularLocation>
</comment>
<evidence type="ECO:0000256" key="6">
    <source>
        <dbReference type="ARBA" id="ARBA00022801"/>
    </source>
</evidence>
<feature type="transmembrane region" description="Helical" evidence="9">
    <location>
        <begin position="138"/>
        <end position="158"/>
    </location>
</feature>
<evidence type="ECO:0000256" key="5">
    <source>
        <dbReference type="ARBA" id="ARBA00022750"/>
    </source>
</evidence>
<evidence type="ECO:0000256" key="3">
    <source>
        <dbReference type="ARBA" id="ARBA00022670"/>
    </source>
</evidence>
<reference evidence="12 13" key="1">
    <citation type="submission" date="2020-08" db="EMBL/GenBank/DDBJ databases">
        <title>Genomic Encyclopedia of Type Strains, Phase IV (KMG-IV): sequencing the most valuable type-strain genomes for metagenomic binning, comparative biology and taxonomic classification.</title>
        <authorList>
            <person name="Goeker M."/>
        </authorList>
    </citation>
    <scope>NUCLEOTIDE SEQUENCE [LARGE SCALE GENOMIC DNA]</scope>
    <source>
        <strain evidence="12 13">DSM 28570</strain>
    </source>
</reference>
<dbReference type="AlphaFoldDB" id="A0A840V195"/>
<dbReference type="EC" id="3.4.23.36" evidence="9"/>
<dbReference type="GO" id="GO:0005886">
    <property type="term" value="C:plasma membrane"/>
    <property type="evidence" value="ECO:0007669"/>
    <property type="project" value="UniProtKB-SubCell"/>
</dbReference>
<dbReference type="NCBIfam" id="TIGR00077">
    <property type="entry name" value="lspA"/>
    <property type="match status" value="1"/>
</dbReference>
<dbReference type="GO" id="GO:0004190">
    <property type="term" value="F:aspartic-type endopeptidase activity"/>
    <property type="evidence" value="ECO:0007669"/>
    <property type="project" value="UniProtKB-UniRule"/>
</dbReference>
<keyword evidence="3 9" id="KW-0645">Protease</keyword>
<evidence type="ECO:0000313" key="13">
    <source>
        <dbReference type="Proteomes" id="UP000539642"/>
    </source>
</evidence>
<feature type="active site" evidence="9">
    <location>
        <position position="125"/>
    </location>
</feature>
<dbReference type="Pfam" id="PF01252">
    <property type="entry name" value="Peptidase_A8"/>
    <property type="match status" value="1"/>
</dbReference>
<dbReference type="InterPro" id="IPR001872">
    <property type="entry name" value="Peptidase_A8"/>
</dbReference>
<name>A0A840V195_9BACT</name>
<comment type="caution">
    <text evidence="12">The sequence shown here is derived from an EMBL/GenBank/DDBJ whole genome shotgun (WGS) entry which is preliminary data.</text>
</comment>
<sequence>MLLQPIRVVRLTALLLAILVSDQLSKWLAWRHLDPAAPLSLFHDTLRLAYVENSGGFLGLLGGLPEEFRFLLLIWGVALLIVPGIVYVLWRASLPRSMAVAALLVLGGGLSNLLDRLLHDGRVIDFLNFGLGTFRTGIFNLADVAILTGSFALGAIWFQRGGENGGGQGPGAGSGSRQ</sequence>
<dbReference type="PROSITE" id="PS00855">
    <property type="entry name" value="SPASE_II"/>
    <property type="match status" value="1"/>
</dbReference>
<dbReference type="PRINTS" id="PR00781">
    <property type="entry name" value="LIPOSIGPTASE"/>
</dbReference>
<evidence type="ECO:0000313" key="12">
    <source>
        <dbReference type="EMBL" id="MBB5347469.1"/>
    </source>
</evidence>
<feature type="transmembrane region" description="Helical" evidence="9">
    <location>
        <begin position="97"/>
        <end position="118"/>
    </location>
</feature>
<keyword evidence="8 9" id="KW-0472">Membrane</keyword>
<dbReference type="HAMAP" id="MF_00161">
    <property type="entry name" value="LspA"/>
    <property type="match status" value="1"/>
</dbReference>
<keyword evidence="5 9" id="KW-0064">Aspartyl protease</keyword>
<comment type="function">
    <text evidence="9 10">This protein specifically catalyzes the removal of signal peptides from prolipoproteins.</text>
</comment>
<keyword evidence="4 9" id="KW-0812">Transmembrane</keyword>
<comment type="catalytic activity">
    <reaction evidence="9 10">
        <text>Release of signal peptides from bacterial membrane prolipoproteins. Hydrolyzes -Xaa-Yaa-Zaa-|-(S,diacylglyceryl)Cys-, in which Xaa is hydrophobic (preferably Leu), and Yaa (Ala or Ser) and Zaa (Gly or Ala) have small, neutral side chains.</text>
        <dbReference type="EC" id="3.4.23.36"/>
    </reaction>
</comment>
<evidence type="ECO:0000256" key="9">
    <source>
        <dbReference type="HAMAP-Rule" id="MF_00161"/>
    </source>
</evidence>